<proteinExistence type="predicted"/>
<feature type="domain" description="YqaJ viral recombinase" evidence="1">
    <location>
        <begin position="71"/>
        <end position="213"/>
    </location>
</feature>
<protein>
    <recommendedName>
        <fullName evidence="1">YqaJ viral recombinase domain-containing protein</fullName>
    </recommendedName>
</protein>
<dbReference type="SUPFAM" id="SSF52980">
    <property type="entry name" value="Restriction endonuclease-like"/>
    <property type="match status" value="1"/>
</dbReference>
<name>A0AAN7ZUK9_9COLE</name>
<dbReference type="InterPro" id="IPR019080">
    <property type="entry name" value="YqaJ_viral_recombinase"/>
</dbReference>
<evidence type="ECO:0000313" key="3">
    <source>
        <dbReference type="Proteomes" id="UP001329430"/>
    </source>
</evidence>
<dbReference type="PANTHER" id="PTHR46609">
    <property type="entry name" value="EXONUCLEASE, PHAGE-TYPE/RECB, C-TERMINAL DOMAIN-CONTAINING PROTEIN"/>
    <property type="match status" value="1"/>
</dbReference>
<organism evidence="2 3">
    <name type="scientific">Pyrocoelia pectoralis</name>
    <dbReference type="NCBI Taxonomy" id="417401"/>
    <lineage>
        <taxon>Eukaryota</taxon>
        <taxon>Metazoa</taxon>
        <taxon>Ecdysozoa</taxon>
        <taxon>Arthropoda</taxon>
        <taxon>Hexapoda</taxon>
        <taxon>Insecta</taxon>
        <taxon>Pterygota</taxon>
        <taxon>Neoptera</taxon>
        <taxon>Endopterygota</taxon>
        <taxon>Coleoptera</taxon>
        <taxon>Polyphaga</taxon>
        <taxon>Elateriformia</taxon>
        <taxon>Elateroidea</taxon>
        <taxon>Lampyridae</taxon>
        <taxon>Lampyrinae</taxon>
        <taxon>Pyrocoelia</taxon>
    </lineage>
</organism>
<dbReference type="InterPro" id="IPR051703">
    <property type="entry name" value="NF-kappa-B_Signaling_Reg"/>
</dbReference>
<dbReference type="InterPro" id="IPR011604">
    <property type="entry name" value="PDDEXK-like_dom_sf"/>
</dbReference>
<keyword evidence="3" id="KW-1185">Reference proteome</keyword>
<dbReference type="PANTHER" id="PTHR46609:SF8">
    <property type="entry name" value="YQAJ VIRAL RECOMBINASE DOMAIN-CONTAINING PROTEIN"/>
    <property type="match status" value="1"/>
</dbReference>
<accession>A0AAN7ZUK9</accession>
<dbReference type="EMBL" id="JAVRBK010000002">
    <property type="protein sequence ID" value="KAK5648203.1"/>
    <property type="molecule type" value="Genomic_DNA"/>
</dbReference>
<evidence type="ECO:0000313" key="2">
    <source>
        <dbReference type="EMBL" id="KAK5648203.1"/>
    </source>
</evidence>
<comment type="caution">
    <text evidence="2">The sequence shown here is derived from an EMBL/GenBank/DDBJ whole genome shotgun (WGS) entry which is preliminary data.</text>
</comment>
<evidence type="ECO:0000259" key="1">
    <source>
        <dbReference type="Pfam" id="PF09588"/>
    </source>
</evidence>
<sequence length="232" mass="27125">MPEPIQEMQCLRDTTKYSTLNVDGAKILEEAKMLIHSEISKHKYNYIFLYLFYVNDIETICKSSMASRNTWYTERRYRITGSRIYDIFTYKGMDWVSKSDRYFNPKSFTNKFVEHGLEHEPTAKQCLKEDLKCNLIEVGLAVVSHSNPWLGYSPDGIVVQSGDNVLLEVKCPFLGASKSIDEVLPTLSYLVKQGKQYFLRKKHKYYGQIQLGMSMLNLELCYFMIFCSYNKR</sequence>
<dbReference type="InterPro" id="IPR011335">
    <property type="entry name" value="Restrct_endonuc-II-like"/>
</dbReference>
<dbReference type="Proteomes" id="UP001329430">
    <property type="component" value="Chromosome 2"/>
</dbReference>
<gene>
    <name evidence="2" type="ORF">RI129_003095</name>
</gene>
<dbReference type="Gene3D" id="3.90.320.10">
    <property type="match status" value="1"/>
</dbReference>
<reference evidence="2 3" key="1">
    <citation type="journal article" date="2024" name="Insects">
        <title>An Improved Chromosome-Level Genome Assembly of the Firefly Pyrocoelia pectoralis.</title>
        <authorList>
            <person name="Fu X."/>
            <person name="Meyer-Rochow V.B."/>
            <person name="Ballantyne L."/>
            <person name="Zhu X."/>
        </authorList>
    </citation>
    <scope>NUCLEOTIDE SEQUENCE [LARGE SCALE GENOMIC DNA]</scope>
    <source>
        <strain evidence="2">XCY_ONT2</strain>
    </source>
</reference>
<dbReference type="AlphaFoldDB" id="A0AAN7ZUK9"/>
<dbReference type="Pfam" id="PF09588">
    <property type="entry name" value="YqaJ"/>
    <property type="match status" value="1"/>
</dbReference>
<dbReference type="GO" id="GO:0006281">
    <property type="term" value="P:DNA repair"/>
    <property type="evidence" value="ECO:0007669"/>
    <property type="project" value="UniProtKB-ARBA"/>
</dbReference>
<dbReference type="CDD" id="cd22343">
    <property type="entry name" value="PDDEXK_lambda_exonuclease-like"/>
    <property type="match status" value="1"/>
</dbReference>